<dbReference type="PANTHER" id="PTHR48092">
    <property type="entry name" value="KNIRPS-RELATED PROTEIN-RELATED"/>
    <property type="match status" value="1"/>
</dbReference>
<protein>
    <recommendedName>
        <fullName evidence="11">Nuclear receptor domain-containing protein</fullName>
    </recommendedName>
</protein>
<keyword evidence="4" id="KW-0805">Transcription regulation</keyword>
<evidence type="ECO:0000256" key="5">
    <source>
        <dbReference type="ARBA" id="ARBA00023125"/>
    </source>
</evidence>
<dbReference type="Proteomes" id="UP001620626">
    <property type="component" value="Unassembled WGS sequence"/>
</dbReference>
<name>A0ABD2LTE8_9BILA</name>
<evidence type="ECO:0000259" key="11">
    <source>
        <dbReference type="PROSITE" id="PS51030"/>
    </source>
</evidence>
<keyword evidence="10" id="KW-1133">Transmembrane helix</keyword>
<dbReference type="GO" id="GO:0008270">
    <property type="term" value="F:zinc ion binding"/>
    <property type="evidence" value="ECO:0007669"/>
    <property type="project" value="UniProtKB-KW"/>
</dbReference>
<dbReference type="SUPFAM" id="SSF57716">
    <property type="entry name" value="Glucocorticoid receptor-like (DNA-binding domain)"/>
    <property type="match status" value="1"/>
</dbReference>
<evidence type="ECO:0000256" key="6">
    <source>
        <dbReference type="ARBA" id="ARBA00023163"/>
    </source>
</evidence>
<dbReference type="PROSITE" id="PS00031">
    <property type="entry name" value="NUCLEAR_REC_DBD_1"/>
    <property type="match status" value="1"/>
</dbReference>
<keyword evidence="6" id="KW-0804">Transcription</keyword>
<keyword evidence="13" id="KW-1185">Reference proteome</keyword>
<feature type="region of interest" description="Disordered" evidence="9">
    <location>
        <begin position="146"/>
        <end position="191"/>
    </location>
</feature>
<keyword evidence="8" id="KW-0539">Nucleus</keyword>
<evidence type="ECO:0000256" key="4">
    <source>
        <dbReference type="ARBA" id="ARBA00023015"/>
    </source>
</evidence>
<dbReference type="GO" id="GO:0003677">
    <property type="term" value="F:DNA binding"/>
    <property type="evidence" value="ECO:0007669"/>
    <property type="project" value="UniProtKB-KW"/>
</dbReference>
<evidence type="ECO:0000313" key="13">
    <source>
        <dbReference type="Proteomes" id="UP001620626"/>
    </source>
</evidence>
<reference evidence="12 13" key="1">
    <citation type="submission" date="2024-10" db="EMBL/GenBank/DDBJ databases">
        <authorList>
            <person name="Kim D."/>
        </authorList>
    </citation>
    <scope>NUCLEOTIDE SEQUENCE [LARGE SCALE GENOMIC DNA]</scope>
    <source>
        <strain evidence="12">BH-2024</strain>
    </source>
</reference>
<keyword evidence="10" id="KW-0812">Transmembrane</keyword>
<evidence type="ECO:0000256" key="1">
    <source>
        <dbReference type="ARBA" id="ARBA00022723"/>
    </source>
</evidence>
<keyword evidence="2" id="KW-0863">Zinc-finger</keyword>
<dbReference type="InterPro" id="IPR013088">
    <property type="entry name" value="Znf_NHR/GATA"/>
</dbReference>
<evidence type="ECO:0000256" key="8">
    <source>
        <dbReference type="ARBA" id="ARBA00023242"/>
    </source>
</evidence>
<proteinExistence type="predicted"/>
<evidence type="ECO:0000256" key="10">
    <source>
        <dbReference type="SAM" id="Phobius"/>
    </source>
</evidence>
<keyword evidence="7" id="KW-0675">Receptor</keyword>
<evidence type="ECO:0000256" key="2">
    <source>
        <dbReference type="ARBA" id="ARBA00022771"/>
    </source>
</evidence>
<evidence type="ECO:0000313" key="12">
    <source>
        <dbReference type="EMBL" id="KAL3118517.1"/>
    </source>
</evidence>
<feature type="transmembrane region" description="Helical" evidence="10">
    <location>
        <begin position="35"/>
        <end position="54"/>
    </location>
</feature>
<dbReference type="AlphaFoldDB" id="A0ABD2LTE8"/>
<dbReference type="InterPro" id="IPR001628">
    <property type="entry name" value="Znf_hrmn_rcpt"/>
</dbReference>
<evidence type="ECO:0000256" key="9">
    <source>
        <dbReference type="SAM" id="MobiDB-lite"/>
    </source>
</evidence>
<evidence type="ECO:0000256" key="3">
    <source>
        <dbReference type="ARBA" id="ARBA00022833"/>
    </source>
</evidence>
<keyword evidence="5" id="KW-0238">DNA-binding</keyword>
<dbReference type="EMBL" id="JBICBT010000275">
    <property type="protein sequence ID" value="KAL3118517.1"/>
    <property type="molecule type" value="Genomic_DNA"/>
</dbReference>
<evidence type="ECO:0000256" key="7">
    <source>
        <dbReference type="ARBA" id="ARBA00023170"/>
    </source>
</evidence>
<feature type="compositionally biased region" description="Basic and acidic residues" evidence="9">
    <location>
        <begin position="159"/>
        <end position="184"/>
    </location>
</feature>
<dbReference type="Pfam" id="PF00105">
    <property type="entry name" value="zf-C4"/>
    <property type="match status" value="1"/>
</dbReference>
<accession>A0ABD2LTE8</accession>
<dbReference type="InterPro" id="IPR050200">
    <property type="entry name" value="Nuclear_hormone_rcpt_NR3"/>
</dbReference>
<comment type="caution">
    <text evidence="12">The sequence shown here is derived from an EMBL/GenBank/DDBJ whole genome shotgun (WGS) entry which is preliminary data.</text>
</comment>
<keyword evidence="3" id="KW-0862">Zinc</keyword>
<dbReference type="SMART" id="SM00399">
    <property type="entry name" value="ZnF_C4"/>
    <property type="match status" value="1"/>
</dbReference>
<dbReference type="PRINTS" id="PR00047">
    <property type="entry name" value="STROIDFINGER"/>
</dbReference>
<keyword evidence="10" id="KW-0472">Membrane</keyword>
<feature type="domain" description="Nuclear receptor" evidence="11">
    <location>
        <begin position="71"/>
        <end position="148"/>
    </location>
</feature>
<keyword evidence="1" id="KW-0479">Metal-binding</keyword>
<sequence>MDYDRRRGAEEATIFGSMGRGLDLLAEWQFGNASALPLALFLALSLALSVAIPSKIRSILFFQMGRLIPTQNLCKVCGDKTFGRHYGAWVCDGCSCFFKRSIRRSAEYKCVAGTGKCLVDKCRRNWCQACRFNKCIAEANMAKERVQKERGPRKAKRSKSGERNEVPKEAEKSQRESGETDGRGQRSVVSSLPPAVPLSSPFSSSVLPLPSLLLLQWPHSPISQLRRLVLLHRLCHQMKLA</sequence>
<organism evidence="12 13">
    <name type="scientific">Heterodera trifolii</name>
    <dbReference type="NCBI Taxonomy" id="157864"/>
    <lineage>
        <taxon>Eukaryota</taxon>
        <taxon>Metazoa</taxon>
        <taxon>Ecdysozoa</taxon>
        <taxon>Nematoda</taxon>
        <taxon>Chromadorea</taxon>
        <taxon>Rhabditida</taxon>
        <taxon>Tylenchina</taxon>
        <taxon>Tylenchomorpha</taxon>
        <taxon>Tylenchoidea</taxon>
        <taxon>Heteroderidae</taxon>
        <taxon>Heteroderinae</taxon>
        <taxon>Heterodera</taxon>
    </lineage>
</organism>
<dbReference type="PROSITE" id="PS51030">
    <property type="entry name" value="NUCLEAR_REC_DBD_2"/>
    <property type="match status" value="1"/>
</dbReference>
<dbReference type="Gene3D" id="3.30.50.10">
    <property type="entry name" value="Erythroid Transcription Factor GATA-1, subunit A"/>
    <property type="match status" value="1"/>
</dbReference>
<gene>
    <name evidence="12" type="ORF">niasHT_000282</name>
</gene>